<dbReference type="InterPro" id="IPR023485">
    <property type="entry name" value="Ptyr_pPase"/>
</dbReference>
<dbReference type="InterPro" id="IPR017867">
    <property type="entry name" value="Tyr_phospatase_low_mol_wt"/>
</dbReference>
<proteinExistence type="inferred from homology"/>
<dbReference type="SUPFAM" id="SSF52788">
    <property type="entry name" value="Phosphotyrosine protein phosphatases I"/>
    <property type="match status" value="1"/>
</dbReference>
<dbReference type="AlphaFoldDB" id="A0A6N7XPU4"/>
<dbReference type="InterPro" id="IPR050438">
    <property type="entry name" value="LMW_PTPase"/>
</dbReference>
<comment type="similarity">
    <text evidence="1">Belongs to the low molecular weight phosphotyrosine protein phosphatase family.</text>
</comment>
<dbReference type="EC" id="3.1.3.48" evidence="2"/>
<dbReference type="InterPro" id="IPR036196">
    <property type="entry name" value="Ptyr_pPase_sf"/>
</dbReference>
<feature type="active site" description="Nucleophile" evidence="5">
    <location>
        <position position="8"/>
    </location>
</feature>
<feature type="active site" evidence="5">
    <location>
        <position position="14"/>
    </location>
</feature>
<dbReference type="RefSeq" id="WP_154433691.1">
    <property type="nucleotide sequence ID" value="NZ_VUNC01000001.1"/>
</dbReference>
<accession>A0A6N7XPU4</accession>
<dbReference type="SMART" id="SM00226">
    <property type="entry name" value="LMWPc"/>
    <property type="match status" value="1"/>
</dbReference>
<dbReference type="CDD" id="cd16343">
    <property type="entry name" value="LMWPTP"/>
    <property type="match status" value="1"/>
</dbReference>
<evidence type="ECO:0000256" key="2">
    <source>
        <dbReference type="ARBA" id="ARBA00013064"/>
    </source>
</evidence>
<reference evidence="7 8" key="1">
    <citation type="submission" date="2019-08" db="EMBL/GenBank/DDBJ databases">
        <title>In-depth cultivation of the pig gut microbiome towards novel bacterial diversity and tailored functional studies.</title>
        <authorList>
            <person name="Wylensek D."/>
            <person name="Hitch T.C.A."/>
            <person name="Clavel T."/>
        </authorList>
    </citation>
    <scope>NUCLEOTIDE SEQUENCE [LARGE SCALE GENOMIC DNA]</scope>
    <source>
        <strain evidence="7 8">CA-Schmier-601-WT-1</strain>
    </source>
</reference>
<gene>
    <name evidence="7" type="ORF">FYJ68_02385</name>
</gene>
<keyword evidence="3" id="KW-0378">Hydrolase</keyword>
<evidence type="ECO:0000259" key="6">
    <source>
        <dbReference type="SMART" id="SM00226"/>
    </source>
</evidence>
<feature type="domain" description="Phosphotyrosine protein phosphatase I" evidence="6">
    <location>
        <begin position="2"/>
        <end position="166"/>
    </location>
</feature>
<organism evidence="7 8">
    <name type="scientific">Olsenella porci</name>
    <dbReference type="NCBI Taxonomy" id="2652279"/>
    <lineage>
        <taxon>Bacteria</taxon>
        <taxon>Bacillati</taxon>
        <taxon>Actinomycetota</taxon>
        <taxon>Coriobacteriia</taxon>
        <taxon>Coriobacteriales</taxon>
        <taxon>Atopobiaceae</taxon>
        <taxon>Olsenella</taxon>
    </lineage>
</organism>
<evidence type="ECO:0000313" key="7">
    <source>
        <dbReference type="EMBL" id="MST71959.1"/>
    </source>
</evidence>
<dbReference type="PRINTS" id="PR00719">
    <property type="entry name" value="LMWPTPASE"/>
</dbReference>
<evidence type="ECO:0000256" key="5">
    <source>
        <dbReference type="PIRSR" id="PIRSR617867-1"/>
    </source>
</evidence>
<protein>
    <recommendedName>
        <fullName evidence="2">protein-tyrosine-phosphatase</fullName>
        <ecNumber evidence="2">3.1.3.48</ecNumber>
    </recommendedName>
</protein>
<evidence type="ECO:0000256" key="3">
    <source>
        <dbReference type="ARBA" id="ARBA00022801"/>
    </source>
</evidence>
<evidence type="ECO:0000256" key="1">
    <source>
        <dbReference type="ARBA" id="ARBA00011063"/>
    </source>
</evidence>
<dbReference type="Pfam" id="PF01451">
    <property type="entry name" value="LMWPc"/>
    <property type="match status" value="1"/>
</dbReference>
<comment type="caution">
    <text evidence="7">The sequence shown here is derived from an EMBL/GenBank/DDBJ whole genome shotgun (WGS) entry which is preliminary data.</text>
</comment>
<keyword evidence="4" id="KW-0904">Protein phosphatase</keyword>
<sequence>MTRILYVCHGNICRSTMAQFVMDELARRAGMSGEVSCDSAATSTEELGNDVHPGTREQLRWVGIPCGHHRSRQMGPRDYRDFDLIVGMDADNMDGITRLLLGETGPGWSWRPTTEEQRRRADPECKVSRLLDWAGLDRDVADPWYTGDFVATYHDVLAGCQAMLDAIKEGRTSPLG</sequence>
<evidence type="ECO:0000256" key="4">
    <source>
        <dbReference type="ARBA" id="ARBA00022912"/>
    </source>
</evidence>
<dbReference type="Proteomes" id="UP000469325">
    <property type="component" value="Unassembled WGS sequence"/>
</dbReference>
<dbReference type="Gene3D" id="3.40.50.2300">
    <property type="match status" value="1"/>
</dbReference>
<evidence type="ECO:0000313" key="8">
    <source>
        <dbReference type="Proteomes" id="UP000469325"/>
    </source>
</evidence>
<dbReference type="PANTHER" id="PTHR11717">
    <property type="entry name" value="LOW MOLECULAR WEIGHT PROTEIN TYROSINE PHOSPHATASE"/>
    <property type="match status" value="1"/>
</dbReference>
<name>A0A6N7XPU4_9ACTN</name>
<keyword evidence="8" id="KW-1185">Reference proteome</keyword>
<feature type="active site" description="Proton donor" evidence="5">
    <location>
        <position position="142"/>
    </location>
</feature>
<dbReference type="EMBL" id="VUNC01000001">
    <property type="protein sequence ID" value="MST71959.1"/>
    <property type="molecule type" value="Genomic_DNA"/>
</dbReference>
<dbReference type="PANTHER" id="PTHR11717:SF7">
    <property type="entry name" value="LOW MOLECULAR WEIGHT PHOSPHOTYROSINE PROTEIN PHOSPHATASE"/>
    <property type="match status" value="1"/>
</dbReference>
<dbReference type="GO" id="GO:0004725">
    <property type="term" value="F:protein tyrosine phosphatase activity"/>
    <property type="evidence" value="ECO:0007669"/>
    <property type="project" value="UniProtKB-EC"/>
</dbReference>